<feature type="transmembrane region" description="Helical" evidence="6">
    <location>
        <begin position="481"/>
        <end position="503"/>
    </location>
</feature>
<feature type="transmembrane region" description="Helical" evidence="6">
    <location>
        <begin position="265"/>
        <end position="284"/>
    </location>
</feature>
<feature type="transmembrane region" description="Helical" evidence="6">
    <location>
        <begin position="439"/>
        <end position="461"/>
    </location>
</feature>
<evidence type="ECO:0000313" key="9">
    <source>
        <dbReference type="Proteomes" id="UP001206128"/>
    </source>
</evidence>
<dbReference type="Gene3D" id="1.20.1250.20">
    <property type="entry name" value="MFS general substrate transporter like domains"/>
    <property type="match status" value="1"/>
</dbReference>
<feature type="transmembrane region" description="Helical" evidence="6">
    <location>
        <begin position="135"/>
        <end position="156"/>
    </location>
</feature>
<keyword evidence="2 6" id="KW-0812">Transmembrane</keyword>
<dbReference type="GO" id="GO:0005886">
    <property type="term" value="C:plasma membrane"/>
    <property type="evidence" value="ECO:0007669"/>
    <property type="project" value="UniProtKB-SubCell"/>
</dbReference>
<comment type="subcellular location">
    <subcellularLocation>
        <location evidence="1">Cell membrane</location>
        <topology evidence="1">Multi-pass membrane protein</topology>
    </subcellularLocation>
</comment>
<evidence type="ECO:0000256" key="2">
    <source>
        <dbReference type="ARBA" id="ARBA00022692"/>
    </source>
</evidence>
<evidence type="ECO:0000256" key="4">
    <source>
        <dbReference type="ARBA" id="ARBA00023136"/>
    </source>
</evidence>
<feature type="transmembrane region" description="Helical" evidence="6">
    <location>
        <begin position="203"/>
        <end position="222"/>
    </location>
</feature>
<keyword evidence="9" id="KW-1185">Reference proteome</keyword>
<dbReference type="PROSITE" id="PS50850">
    <property type="entry name" value="MFS"/>
    <property type="match status" value="1"/>
</dbReference>
<feature type="transmembrane region" description="Helical" evidence="6">
    <location>
        <begin position="338"/>
        <end position="360"/>
    </location>
</feature>
<dbReference type="PRINTS" id="PR01036">
    <property type="entry name" value="TCRTETB"/>
</dbReference>
<gene>
    <name evidence="8" type="ORF">LX83_002800</name>
</gene>
<dbReference type="GO" id="GO:0022857">
    <property type="term" value="F:transmembrane transporter activity"/>
    <property type="evidence" value="ECO:0007669"/>
    <property type="project" value="InterPro"/>
</dbReference>
<dbReference type="InterPro" id="IPR036259">
    <property type="entry name" value="MFS_trans_sf"/>
</dbReference>
<dbReference type="RefSeq" id="WP_253771333.1">
    <property type="nucleotide sequence ID" value="NZ_JAMTCK010000006.1"/>
</dbReference>
<dbReference type="AlphaFoldDB" id="A0AAE3GCT5"/>
<feature type="transmembrane region" description="Helical" evidence="6">
    <location>
        <begin position="42"/>
        <end position="66"/>
    </location>
</feature>
<comment type="caution">
    <text evidence="8">The sequence shown here is derived from an EMBL/GenBank/DDBJ whole genome shotgun (WGS) entry which is preliminary data.</text>
</comment>
<feature type="transmembrane region" description="Helical" evidence="6">
    <location>
        <begin position="110"/>
        <end position="129"/>
    </location>
</feature>
<feature type="transmembrane region" description="Helical" evidence="6">
    <location>
        <begin position="234"/>
        <end position="253"/>
    </location>
</feature>
<dbReference type="EMBL" id="JAMTCK010000006">
    <property type="protein sequence ID" value="MCP2165941.1"/>
    <property type="molecule type" value="Genomic_DNA"/>
</dbReference>
<dbReference type="Gene3D" id="1.20.1720.10">
    <property type="entry name" value="Multidrug resistance protein D"/>
    <property type="match status" value="1"/>
</dbReference>
<dbReference type="InterPro" id="IPR011701">
    <property type="entry name" value="MFS"/>
</dbReference>
<protein>
    <submittedName>
        <fullName evidence="8">Drug resistance transporter, EmrB/QacA subfamily</fullName>
    </submittedName>
</protein>
<reference evidence="8" key="1">
    <citation type="submission" date="2022-06" db="EMBL/GenBank/DDBJ databases">
        <title>Genomic Encyclopedia of Archaeal and Bacterial Type Strains, Phase II (KMG-II): from individual species to whole genera.</title>
        <authorList>
            <person name="Goeker M."/>
        </authorList>
    </citation>
    <scope>NUCLEOTIDE SEQUENCE</scope>
    <source>
        <strain evidence="8">DSM 43935</strain>
    </source>
</reference>
<feature type="transmembrane region" description="Helical" evidence="6">
    <location>
        <begin position="372"/>
        <end position="394"/>
    </location>
</feature>
<feature type="region of interest" description="Disordered" evidence="5">
    <location>
        <begin position="8"/>
        <end position="32"/>
    </location>
</feature>
<name>A0AAE3GCT5_9PSEU</name>
<evidence type="ECO:0000256" key="6">
    <source>
        <dbReference type="SAM" id="Phobius"/>
    </source>
</evidence>
<dbReference type="CDD" id="cd17321">
    <property type="entry name" value="MFS_MMR_MDR_like"/>
    <property type="match status" value="1"/>
</dbReference>
<evidence type="ECO:0000259" key="7">
    <source>
        <dbReference type="PROSITE" id="PS50850"/>
    </source>
</evidence>
<feature type="transmembrane region" description="Helical" evidence="6">
    <location>
        <begin position="78"/>
        <end position="98"/>
    </location>
</feature>
<feature type="transmembrane region" description="Helical" evidence="6">
    <location>
        <begin position="406"/>
        <end position="427"/>
    </location>
</feature>
<keyword evidence="3 6" id="KW-1133">Transmembrane helix</keyword>
<dbReference type="SUPFAM" id="SSF103473">
    <property type="entry name" value="MFS general substrate transporter"/>
    <property type="match status" value="2"/>
</dbReference>
<evidence type="ECO:0000256" key="3">
    <source>
        <dbReference type="ARBA" id="ARBA00022989"/>
    </source>
</evidence>
<dbReference type="Proteomes" id="UP001206128">
    <property type="component" value="Unassembled WGS sequence"/>
</dbReference>
<dbReference type="PANTHER" id="PTHR42718:SF39">
    <property type="entry name" value="ACTINORHODIN TRANSPORTER-RELATED"/>
    <property type="match status" value="1"/>
</dbReference>
<feature type="transmembrane region" description="Helical" evidence="6">
    <location>
        <begin position="168"/>
        <end position="191"/>
    </location>
</feature>
<dbReference type="PANTHER" id="PTHR42718">
    <property type="entry name" value="MAJOR FACILITATOR SUPERFAMILY MULTIDRUG TRANSPORTER MFSC"/>
    <property type="match status" value="1"/>
</dbReference>
<accession>A0AAE3GCT5</accession>
<dbReference type="Pfam" id="PF07690">
    <property type="entry name" value="MFS_1"/>
    <property type="match status" value="2"/>
</dbReference>
<evidence type="ECO:0000256" key="1">
    <source>
        <dbReference type="ARBA" id="ARBA00004651"/>
    </source>
</evidence>
<evidence type="ECO:0000256" key="5">
    <source>
        <dbReference type="SAM" id="MobiDB-lite"/>
    </source>
</evidence>
<dbReference type="InterPro" id="IPR020846">
    <property type="entry name" value="MFS_dom"/>
</dbReference>
<keyword evidence="4 6" id="KW-0472">Membrane</keyword>
<proteinExistence type="predicted"/>
<sequence>MSVVTQARAGGAARAGTTAPRTVPAPRRGAPAEAERLSRRDLWLLLVMMVGTFMAIMDGFIVNVAVPSVRADLNATSAQIELAVSGYVLVYGLLLVTGGRLGDLFGARRLFLAGIGVFTLASLAAGLASGPVPLIAFRAVQAVGAALFYPQVLAVLQTAFSGHVRARALAVFGATIGLASIAGQVLGGLLIHLDLFGLGWRNVFLVNVPIGLLALVGAGRVLPGSRVAGGGHRTGLDLTGVGLLSGALLLLTVPLVQGQHAGWPAWAWIALAAAGPVFAAFWAWERRVAALGGNPLVDPALFRRRAFSAGNAIALAFFAGNAGLFFVLTLQLQDGLGYQPLAAGLAFAPLAVAFSAASLLGPRLQARLGHHVLTLGYAVNAAGTLALLGTAWAAGAGLSATALLPALAVVGFGQGLGVSPLFGAVLNGVPATAAGAAGGVLETAGQVGMSLGVTALGLVFFSTLDPQASTAHAAASTTTAFTVTLIGNLALALAALALLPLLLRRSPGAGAAR</sequence>
<evidence type="ECO:0000313" key="8">
    <source>
        <dbReference type="EMBL" id="MCP2165941.1"/>
    </source>
</evidence>
<feature type="transmembrane region" description="Helical" evidence="6">
    <location>
        <begin position="312"/>
        <end position="332"/>
    </location>
</feature>
<organism evidence="8 9">
    <name type="scientific">Goodfellowiella coeruleoviolacea</name>
    <dbReference type="NCBI Taxonomy" id="334858"/>
    <lineage>
        <taxon>Bacteria</taxon>
        <taxon>Bacillati</taxon>
        <taxon>Actinomycetota</taxon>
        <taxon>Actinomycetes</taxon>
        <taxon>Pseudonocardiales</taxon>
        <taxon>Pseudonocardiaceae</taxon>
        <taxon>Goodfellowiella</taxon>
    </lineage>
</organism>
<feature type="domain" description="Major facilitator superfamily (MFS) profile" evidence="7">
    <location>
        <begin position="44"/>
        <end position="507"/>
    </location>
</feature>